<gene>
    <name evidence="5" type="ORF">EHS89_09170</name>
</gene>
<dbReference type="Proteomes" id="UP000267535">
    <property type="component" value="Unassembled WGS sequence"/>
</dbReference>
<dbReference type="InterPro" id="IPR008567">
    <property type="entry name" value="BKACE"/>
</dbReference>
<dbReference type="PANTHER" id="PTHR37418">
    <property type="entry name" value="3-KETO-5-AMINOHEXANOATE CLEAVAGE ENZYME-RELATED"/>
    <property type="match status" value="1"/>
</dbReference>
<comment type="cofactor">
    <cofactor evidence="1">
        <name>Zn(2+)</name>
        <dbReference type="ChEBI" id="CHEBI:29105"/>
    </cofactor>
</comment>
<dbReference type="RefSeq" id="WP_124925848.1">
    <property type="nucleotide sequence ID" value="NZ_BMOH01000006.1"/>
</dbReference>
<comment type="caution">
    <text evidence="5">The sequence shown here is derived from an EMBL/GenBank/DDBJ whole genome shotgun (WGS) entry which is preliminary data.</text>
</comment>
<dbReference type="PANTHER" id="PTHR37418:SF2">
    <property type="entry name" value="3-KETO-5-AMINOHEXANOATE CLEAVAGE ENZYME"/>
    <property type="match status" value="1"/>
</dbReference>
<proteinExistence type="predicted"/>
<dbReference type="Pfam" id="PF05853">
    <property type="entry name" value="BKACE"/>
    <property type="match status" value="1"/>
</dbReference>
<evidence type="ECO:0000256" key="3">
    <source>
        <dbReference type="ARBA" id="ARBA00022723"/>
    </source>
</evidence>
<evidence type="ECO:0000313" key="5">
    <source>
        <dbReference type="EMBL" id="RRC99658.1"/>
    </source>
</evidence>
<evidence type="ECO:0000256" key="4">
    <source>
        <dbReference type="ARBA" id="ARBA00022833"/>
    </source>
</evidence>
<protein>
    <submittedName>
        <fullName evidence="5">3-keto-5-aminohexanoate cleavage protein</fullName>
    </submittedName>
</protein>
<sequence length="280" mass="31479">MKDQPITDSNPAPAIITVAPNGAYKQKADHPALPVTIAEVAQAAEQAWQAGATMIHAHARDNQGRHSLDPELNQQVWDAIRERLDNKIVVQLTTEAAGIYQPEQQMQMVRQVKPEAVSLALRELIPDSSAEPEASRFFHWIAEQQIMPQYILYSEQELAWYKQLHSQGIIPDQPHQLLFVLGRYHSQQQSSPLDLEPFLTSDTHNLNWMVCAFGKQENLCARRALELGGDVRVGFENNLLNSQGVAALNNAELVQQVSDQACRLNRLLMTADQFRAKFKA</sequence>
<dbReference type="AlphaFoldDB" id="A0A3P1SR78"/>
<dbReference type="GO" id="GO:0043720">
    <property type="term" value="F:3-keto-5-aminohexanoate cleavage activity"/>
    <property type="evidence" value="ECO:0007669"/>
    <property type="project" value="InterPro"/>
</dbReference>
<name>A0A3P1SR78_9GAMM</name>
<evidence type="ECO:0000256" key="1">
    <source>
        <dbReference type="ARBA" id="ARBA00001947"/>
    </source>
</evidence>
<keyword evidence="2" id="KW-0808">Transferase</keyword>
<accession>A0A3P1SR78</accession>
<dbReference type="EMBL" id="RQXV01000004">
    <property type="protein sequence ID" value="RRC99658.1"/>
    <property type="molecule type" value="Genomic_DNA"/>
</dbReference>
<dbReference type="InterPro" id="IPR013785">
    <property type="entry name" value="Aldolase_TIM"/>
</dbReference>
<evidence type="ECO:0000313" key="6">
    <source>
        <dbReference type="Proteomes" id="UP000267535"/>
    </source>
</evidence>
<dbReference type="GO" id="GO:0046872">
    <property type="term" value="F:metal ion binding"/>
    <property type="evidence" value="ECO:0007669"/>
    <property type="project" value="UniProtKB-KW"/>
</dbReference>
<keyword evidence="4" id="KW-0862">Zinc</keyword>
<keyword evidence="3" id="KW-0479">Metal-binding</keyword>
<organism evidence="5 6">
    <name type="scientific">Amphritea balenae</name>
    <dbReference type="NCBI Taxonomy" id="452629"/>
    <lineage>
        <taxon>Bacteria</taxon>
        <taxon>Pseudomonadati</taxon>
        <taxon>Pseudomonadota</taxon>
        <taxon>Gammaproteobacteria</taxon>
        <taxon>Oceanospirillales</taxon>
        <taxon>Oceanospirillaceae</taxon>
        <taxon>Amphritea</taxon>
    </lineage>
</organism>
<keyword evidence="6" id="KW-1185">Reference proteome</keyword>
<dbReference type="Gene3D" id="3.20.20.70">
    <property type="entry name" value="Aldolase class I"/>
    <property type="match status" value="1"/>
</dbReference>
<dbReference type="OrthoDB" id="9155960at2"/>
<reference evidence="5 6" key="1">
    <citation type="submission" date="2018-11" db="EMBL/GenBank/DDBJ databases">
        <title>The draft genome sequence of Amphritea balenae JAMM 1525T.</title>
        <authorList>
            <person name="Fang Z."/>
            <person name="Zhang Y."/>
            <person name="Han X."/>
        </authorList>
    </citation>
    <scope>NUCLEOTIDE SEQUENCE [LARGE SCALE GENOMIC DNA]</scope>
    <source>
        <strain evidence="5 6">JAMM 1525</strain>
    </source>
</reference>
<evidence type="ECO:0000256" key="2">
    <source>
        <dbReference type="ARBA" id="ARBA00022679"/>
    </source>
</evidence>